<proteinExistence type="predicted"/>
<dbReference type="InterPro" id="IPR049012">
    <property type="entry name" value="Mutator_transp_dom"/>
</dbReference>
<protein>
    <recommendedName>
        <fullName evidence="1">Mutator-like transposase domain-containing protein</fullName>
    </recommendedName>
</protein>
<comment type="caution">
    <text evidence="2">The sequence shown here is derived from an EMBL/GenBank/DDBJ whole genome shotgun (WGS) entry which is preliminary data.</text>
</comment>
<accession>A0ABN8PQK9</accession>
<sequence>MRASKLAATEKRCKASVSSPTRPILRSDPPYKKIGNACQEYIVNLEMLTETLEKCQYCDKGPLGLANGCQDERPEGPIPILKVKCSNCCSINSIIRPAESHRTGKRGSATLDINFRAGLGALHTGIGHSQYSGLICRAKISPLAASRVPSLTSRNFKKREREAGSAIESVAKRSCAAFTEMERDLSENDGQGEGPVAVGMSYEMGWRKRVKS</sequence>
<evidence type="ECO:0000313" key="2">
    <source>
        <dbReference type="EMBL" id="CAH3148294.1"/>
    </source>
</evidence>
<evidence type="ECO:0000259" key="1">
    <source>
        <dbReference type="Pfam" id="PF20700"/>
    </source>
</evidence>
<evidence type="ECO:0000313" key="3">
    <source>
        <dbReference type="Proteomes" id="UP001159427"/>
    </source>
</evidence>
<name>A0ABN8PQK9_9CNID</name>
<dbReference type="Pfam" id="PF20700">
    <property type="entry name" value="Mutator"/>
    <property type="match status" value="1"/>
</dbReference>
<reference evidence="2 3" key="1">
    <citation type="submission" date="2022-05" db="EMBL/GenBank/DDBJ databases">
        <authorList>
            <consortium name="Genoscope - CEA"/>
            <person name="William W."/>
        </authorList>
    </citation>
    <scope>NUCLEOTIDE SEQUENCE [LARGE SCALE GENOMIC DNA]</scope>
</reference>
<dbReference type="Proteomes" id="UP001159427">
    <property type="component" value="Unassembled WGS sequence"/>
</dbReference>
<gene>
    <name evidence="2" type="ORF">PEVE_00044536</name>
</gene>
<organism evidence="2 3">
    <name type="scientific">Porites evermanni</name>
    <dbReference type="NCBI Taxonomy" id="104178"/>
    <lineage>
        <taxon>Eukaryota</taxon>
        <taxon>Metazoa</taxon>
        <taxon>Cnidaria</taxon>
        <taxon>Anthozoa</taxon>
        <taxon>Hexacorallia</taxon>
        <taxon>Scleractinia</taxon>
        <taxon>Fungiina</taxon>
        <taxon>Poritidae</taxon>
        <taxon>Porites</taxon>
    </lineage>
</organism>
<dbReference type="EMBL" id="CALNXI010000948">
    <property type="protein sequence ID" value="CAH3148294.1"/>
    <property type="molecule type" value="Genomic_DNA"/>
</dbReference>
<feature type="domain" description="Mutator-like transposase" evidence="1">
    <location>
        <begin position="41"/>
        <end position="210"/>
    </location>
</feature>
<keyword evidence="3" id="KW-1185">Reference proteome</keyword>